<comment type="caution">
    <text evidence="1">The sequence shown here is derived from an EMBL/GenBank/DDBJ whole genome shotgun (WGS) entry which is preliminary data.</text>
</comment>
<name>A0ABP7KLP3_9MICO</name>
<organism evidence="1 2">
    <name type="scientific">Leifsonia kafniensis</name>
    <dbReference type="NCBI Taxonomy" id="475957"/>
    <lineage>
        <taxon>Bacteria</taxon>
        <taxon>Bacillati</taxon>
        <taxon>Actinomycetota</taxon>
        <taxon>Actinomycetes</taxon>
        <taxon>Micrococcales</taxon>
        <taxon>Microbacteriaceae</taxon>
        <taxon>Leifsonia</taxon>
    </lineage>
</organism>
<accession>A0ABP7KLP3</accession>
<proteinExistence type="predicted"/>
<keyword evidence="2" id="KW-1185">Reference proteome</keyword>
<dbReference type="Proteomes" id="UP001501803">
    <property type="component" value="Unassembled WGS sequence"/>
</dbReference>
<evidence type="ECO:0008006" key="3">
    <source>
        <dbReference type="Google" id="ProtNLM"/>
    </source>
</evidence>
<dbReference type="EMBL" id="BAABCN010000007">
    <property type="protein sequence ID" value="GAA3881481.1"/>
    <property type="molecule type" value="Genomic_DNA"/>
</dbReference>
<sequence>MRTQKVADAPAARLPVCDAAVVHVLASTPGFDAVHDANVVGQEITVIVEARSFADTPASARENGAGIVPPFVTVTVEVVDCVAVPVELKSLFSEGATACDTARAPVVTDAVVLTDGVVHDALAALVPARVRKTTVATETLNLVKRMRGLVFNVCVIV</sequence>
<protein>
    <recommendedName>
        <fullName evidence="3">SipL SPOCS domain-containing protein</fullName>
    </recommendedName>
</protein>
<gene>
    <name evidence="1" type="ORF">GCM10022381_24670</name>
</gene>
<evidence type="ECO:0000313" key="2">
    <source>
        <dbReference type="Proteomes" id="UP001501803"/>
    </source>
</evidence>
<evidence type="ECO:0000313" key="1">
    <source>
        <dbReference type="EMBL" id="GAA3881481.1"/>
    </source>
</evidence>
<reference evidence="2" key="1">
    <citation type="journal article" date="2019" name="Int. J. Syst. Evol. Microbiol.">
        <title>The Global Catalogue of Microorganisms (GCM) 10K type strain sequencing project: providing services to taxonomists for standard genome sequencing and annotation.</title>
        <authorList>
            <consortium name="The Broad Institute Genomics Platform"/>
            <consortium name="The Broad Institute Genome Sequencing Center for Infectious Disease"/>
            <person name="Wu L."/>
            <person name="Ma J."/>
        </authorList>
    </citation>
    <scope>NUCLEOTIDE SEQUENCE [LARGE SCALE GENOMIC DNA]</scope>
    <source>
        <strain evidence="2">JCM 17021</strain>
    </source>
</reference>